<accession>A0A833VXP4</accession>
<feature type="compositionally biased region" description="Polar residues" evidence="1">
    <location>
        <begin position="155"/>
        <end position="172"/>
    </location>
</feature>
<dbReference type="EMBL" id="WSZM01000441">
    <property type="protein sequence ID" value="KAF4033019.1"/>
    <property type="molecule type" value="Genomic_DNA"/>
</dbReference>
<feature type="compositionally biased region" description="Polar residues" evidence="1">
    <location>
        <begin position="1"/>
        <end position="16"/>
    </location>
</feature>
<feature type="transmembrane region" description="Helical" evidence="2">
    <location>
        <begin position="280"/>
        <end position="300"/>
    </location>
</feature>
<reference evidence="3" key="1">
    <citation type="submission" date="2020-04" db="EMBL/GenBank/DDBJ databases">
        <title>Hybrid Assembly of Korean Phytophthora infestans isolates.</title>
        <authorList>
            <person name="Prokchorchik M."/>
            <person name="Lee Y."/>
            <person name="Seo J."/>
            <person name="Cho J.-H."/>
            <person name="Park Y.-E."/>
            <person name="Jang D.-C."/>
            <person name="Im J.-S."/>
            <person name="Choi J.-G."/>
            <person name="Park H.-J."/>
            <person name="Lee G.-B."/>
            <person name="Lee Y.-G."/>
            <person name="Hong S.-Y."/>
            <person name="Cho K."/>
            <person name="Sohn K.H."/>
        </authorList>
    </citation>
    <scope>NUCLEOTIDE SEQUENCE</scope>
    <source>
        <strain evidence="3">KR_1_A1</strain>
    </source>
</reference>
<gene>
    <name evidence="3" type="ORF">GN244_ATG15058</name>
</gene>
<evidence type="ECO:0000313" key="4">
    <source>
        <dbReference type="Proteomes" id="UP000602510"/>
    </source>
</evidence>
<name>A0A833VXP4_PHYIN</name>
<dbReference type="AlphaFoldDB" id="A0A833VXP4"/>
<evidence type="ECO:0008006" key="5">
    <source>
        <dbReference type="Google" id="ProtNLM"/>
    </source>
</evidence>
<keyword evidence="2" id="KW-0472">Membrane</keyword>
<feature type="region of interest" description="Disordered" evidence="1">
    <location>
        <begin position="1"/>
        <end position="25"/>
    </location>
</feature>
<evidence type="ECO:0000256" key="1">
    <source>
        <dbReference type="SAM" id="MobiDB-lite"/>
    </source>
</evidence>
<keyword evidence="2" id="KW-1133">Transmembrane helix</keyword>
<organism evidence="3 4">
    <name type="scientific">Phytophthora infestans</name>
    <name type="common">Potato late blight agent</name>
    <name type="synonym">Botrytis infestans</name>
    <dbReference type="NCBI Taxonomy" id="4787"/>
    <lineage>
        <taxon>Eukaryota</taxon>
        <taxon>Sar</taxon>
        <taxon>Stramenopiles</taxon>
        <taxon>Oomycota</taxon>
        <taxon>Peronosporomycetes</taxon>
        <taxon>Peronosporales</taxon>
        <taxon>Peronosporaceae</taxon>
        <taxon>Phytophthora</taxon>
    </lineage>
</organism>
<keyword evidence="4" id="KW-1185">Reference proteome</keyword>
<proteinExistence type="predicted"/>
<dbReference type="Proteomes" id="UP000602510">
    <property type="component" value="Unassembled WGS sequence"/>
</dbReference>
<protein>
    <recommendedName>
        <fullName evidence="5">Mucin-like protein</fullName>
    </recommendedName>
</protein>
<keyword evidence="2" id="KW-0812">Transmembrane</keyword>
<evidence type="ECO:0000313" key="3">
    <source>
        <dbReference type="EMBL" id="KAF4033019.1"/>
    </source>
</evidence>
<feature type="region of interest" description="Disordered" evidence="1">
    <location>
        <begin position="155"/>
        <end position="178"/>
    </location>
</feature>
<sequence>MDTTDQSVSYLDSMSGSDEAYPFDDDDLLGEVDGSDYSDSFSGSEFVECTEISVGGDATYCIEGLPCSGDGEKPTGYYCPLKGDVAVADCLDDMPSYLNGECVAPRDSVCHKLDTESWGCVWDETKESTLNVGSKPTPSPTDTTEDLLIVTPSPTETMDYQDSATPAPTESTTDQDDCTEVSVEGDATYCLSVAICSGDGDEPVGEGCPLSGDVAVGDCHDYLPSYDMGKCVAPKDSVCKKIESGAWGCVWGSPDTASSYTIETANASAADTAVSNAAPVAGIVAAVAIAGVIVSVAVVWSRHKRTIGADATQTSRWTPFSRRRARHATRTSTACRADGCIHVVDSFDRQSLA</sequence>
<evidence type="ECO:0000256" key="2">
    <source>
        <dbReference type="SAM" id="Phobius"/>
    </source>
</evidence>
<comment type="caution">
    <text evidence="3">The sequence shown here is derived from an EMBL/GenBank/DDBJ whole genome shotgun (WGS) entry which is preliminary data.</text>
</comment>